<dbReference type="EMBL" id="JBHTAS010000001">
    <property type="protein sequence ID" value="MFC7139060.1"/>
    <property type="molecule type" value="Genomic_DNA"/>
</dbReference>
<evidence type="ECO:0000313" key="9">
    <source>
        <dbReference type="EMBL" id="MFC7139060.1"/>
    </source>
</evidence>
<accession>A0ABD5Y170</accession>
<comment type="function">
    <text evidence="6">Binds and transfers iron-sulfur (Fe-S) clusters to target apoproteins. Can hydrolyze ATP.</text>
</comment>
<keyword evidence="3 6" id="KW-0067">ATP-binding</keyword>
<feature type="domain" description="DUF2249" evidence="8">
    <location>
        <begin position="314"/>
        <end position="386"/>
    </location>
</feature>
<feature type="compositionally biased region" description="Basic and acidic residues" evidence="7">
    <location>
        <begin position="9"/>
        <end position="33"/>
    </location>
</feature>
<dbReference type="AlphaFoldDB" id="A0ABD5Y170"/>
<dbReference type="Proteomes" id="UP001596432">
    <property type="component" value="Unassembled WGS sequence"/>
</dbReference>
<evidence type="ECO:0000256" key="1">
    <source>
        <dbReference type="ARBA" id="ARBA00022723"/>
    </source>
</evidence>
<sequence length="389" mass="41632">MTRQNGHRGVSERDHHRERDRHCEHDDHSDRAHQGANEQTHSHDGPDGAQPIDGEASGRDGGAPGLAEVDRVIAVASAKGGVGKTTVATHLACAMAESGLDVGLFDADVHGPNVPELLEVDGPVYSDDDGNPLPVAADDLDVMSVGLMRDGAPLAWRGAMAHEALSELFEDTAWGDQDALVVDMPPGTGDVVLTTLQEVHLDGVVFVTTPFHASVTDTARSLELFRDNDVPVLGVTVNMAGFTCPTCGDEHDLFEHGDPLDDLDAPVLAELDFDPSVQGTPRPGELPDQMQELGEDACDRVEEVWAVDVPADAVDLRGVAADARHGRVREAFDATDPGEEFVLVSDRDPTPVRSFIATLSARADEPADVSPFEVERANPETWVLRTVRP</sequence>
<keyword evidence="6" id="KW-0378">Hydrolase</keyword>
<comment type="similarity">
    <text evidence="6">Belongs to the Mrp/NBP35 ATP-binding proteins family.</text>
</comment>
<comment type="caution">
    <text evidence="9">The sequence shown here is derived from an EMBL/GenBank/DDBJ whole genome shotgun (WGS) entry which is preliminary data.</text>
</comment>
<dbReference type="InterPro" id="IPR044304">
    <property type="entry name" value="NUBPL-like"/>
</dbReference>
<keyword evidence="1 6" id="KW-0479">Metal-binding</keyword>
<keyword evidence="2 6" id="KW-0547">Nucleotide-binding</keyword>
<evidence type="ECO:0000256" key="3">
    <source>
        <dbReference type="ARBA" id="ARBA00022840"/>
    </source>
</evidence>
<dbReference type="Pfam" id="PF10006">
    <property type="entry name" value="DUF2249"/>
    <property type="match status" value="1"/>
</dbReference>
<dbReference type="HAMAP" id="MF_02040">
    <property type="entry name" value="Mrp_NBP35"/>
    <property type="match status" value="1"/>
</dbReference>
<dbReference type="Gene3D" id="3.40.50.300">
    <property type="entry name" value="P-loop containing nucleotide triphosphate hydrolases"/>
    <property type="match status" value="1"/>
</dbReference>
<evidence type="ECO:0000256" key="7">
    <source>
        <dbReference type="SAM" id="MobiDB-lite"/>
    </source>
</evidence>
<organism evidence="9 10">
    <name type="scientific">Halosimplex aquaticum</name>
    <dbReference type="NCBI Taxonomy" id="3026162"/>
    <lineage>
        <taxon>Archaea</taxon>
        <taxon>Methanobacteriati</taxon>
        <taxon>Methanobacteriota</taxon>
        <taxon>Stenosarchaea group</taxon>
        <taxon>Halobacteria</taxon>
        <taxon>Halobacteriales</taxon>
        <taxon>Haloarculaceae</taxon>
        <taxon>Halosimplex</taxon>
    </lineage>
</organism>
<feature type="binding site" evidence="6">
    <location>
        <begin position="78"/>
        <end position="85"/>
    </location>
    <ligand>
        <name>ATP</name>
        <dbReference type="ChEBI" id="CHEBI:30616"/>
    </ligand>
</feature>
<dbReference type="GO" id="GO:0046872">
    <property type="term" value="F:metal ion binding"/>
    <property type="evidence" value="ECO:0007669"/>
    <property type="project" value="UniProtKB-KW"/>
</dbReference>
<evidence type="ECO:0000313" key="10">
    <source>
        <dbReference type="Proteomes" id="UP001596432"/>
    </source>
</evidence>
<name>A0ABD5Y170_9EURY</name>
<dbReference type="InterPro" id="IPR027417">
    <property type="entry name" value="P-loop_NTPase"/>
</dbReference>
<dbReference type="InterPro" id="IPR018720">
    <property type="entry name" value="DUF2249"/>
</dbReference>
<evidence type="ECO:0000256" key="4">
    <source>
        <dbReference type="ARBA" id="ARBA00023004"/>
    </source>
</evidence>
<dbReference type="GeneID" id="78819308"/>
<feature type="region of interest" description="Disordered" evidence="7">
    <location>
        <begin position="1"/>
        <end position="65"/>
    </location>
</feature>
<evidence type="ECO:0000256" key="5">
    <source>
        <dbReference type="ARBA" id="ARBA00023014"/>
    </source>
</evidence>
<proteinExistence type="inferred from homology"/>
<dbReference type="InterPro" id="IPR033756">
    <property type="entry name" value="YlxH/NBP35"/>
</dbReference>
<protein>
    <recommendedName>
        <fullName evidence="6">Iron-sulfur cluster carrier protein</fullName>
    </recommendedName>
</protein>
<dbReference type="Pfam" id="PF10609">
    <property type="entry name" value="ParA"/>
    <property type="match status" value="1"/>
</dbReference>
<dbReference type="GO" id="GO:0005524">
    <property type="term" value="F:ATP binding"/>
    <property type="evidence" value="ECO:0007669"/>
    <property type="project" value="UniProtKB-UniRule"/>
</dbReference>
<dbReference type="SUPFAM" id="SSF52540">
    <property type="entry name" value="P-loop containing nucleoside triphosphate hydrolases"/>
    <property type="match status" value="1"/>
</dbReference>
<dbReference type="PANTHER" id="PTHR42961:SF2">
    <property type="entry name" value="IRON-SULFUR PROTEIN NUBPL"/>
    <property type="match status" value="1"/>
</dbReference>
<keyword evidence="4 6" id="KW-0408">Iron</keyword>
<gene>
    <name evidence="9" type="ORF">ACFQMA_04305</name>
</gene>
<evidence type="ECO:0000256" key="2">
    <source>
        <dbReference type="ARBA" id="ARBA00022741"/>
    </source>
</evidence>
<evidence type="ECO:0000259" key="8">
    <source>
        <dbReference type="Pfam" id="PF10006"/>
    </source>
</evidence>
<dbReference type="CDD" id="cd02037">
    <property type="entry name" value="Mrp_NBP35"/>
    <property type="match status" value="1"/>
</dbReference>
<dbReference type="GO" id="GO:0051536">
    <property type="term" value="F:iron-sulfur cluster binding"/>
    <property type="evidence" value="ECO:0007669"/>
    <property type="project" value="UniProtKB-UniRule"/>
</dbReference>
<comment type="subunit">
    <text evidence="6">Homodimer.</text>
</comment>
<dbReference type="GO" id="GO:0016887">
    <property type="term" value="F:ATP hydrolysis activity"/>
    <property type="evidence" value="ECO:0007669"/>
    <property type="project" value="UniProtKB-UniRule"/>
</dbReference>
<dbReference type="RefSeq" id="WP_274324661.1">
    <property type="nucleotide sequence ID" value="NZ_CP118158.1"/>
</dbReference>
<reference evidence="9 10" key="1">
    <citation type="journal article" date="2019" name="Int. J. Syst. Evol. Microbiol.">
        <title>The Global Catalogue of Microorganisms (GCM) 10K type strain sequencing project: providing services to taxonomists for standard genome sequencing and annotation.</title>
        <authorList>
            <consortium name="The Broad Institute Genomics Platform"/>
            <consortium name="The Broad Institute Genome Sequencing Center for Infectious Disease"/>
            <person name="Wu L."/>
            <person name="Ma J."/>
        </authorList>
    </citation>
    <scope>NUCLEOTIDE SEQUENCE [LARGE SCALE GENOMIC DNA]</scope>
    <source>
        <strain evidence="9 10">XZYJT29</strain>
    </source>
</reference>
<dbReference type="PANTHER" id="PTHR42961">
    <property type="entry name" value="IRON-SULFUR PROTEIN NUBPL"/>
    <property type="match status" value="1"/>
</dbReference>
<evidence type="ECO:0000256" key="6">
    <source>
        <dbReference type="HAMAP-Rule" id="MF_02040"/>
    </source>
</evidence>
<dbReference type="InterPro" id="IPR019591">
    <property type="entry name" value="Mrp/NBP35_ATP-bd"/>
</dbReference>
<keyword evidence="5 6" id="KW-0411">Iron-sulfur</keyword>
<keyword evidence="10" id="KW-1185">Reference proteome</keyword>